<sequence length="93" mass="10432">MPSPFTQFAALLDALTQARMGERVQINGLPYCAVPATSPALFGAVEAELTTLMIFSAAYRPQRDDEVVWQGAEYRVARYHRQNGKYVIQLEPQ</sequence>
<dbReference type="InterPro" id="IPR025601">
    <property type="entry name" value="ATP-bd_sugar_transptr-like"/>
</dbReference>
<dbReference type="SUPFAM" id="SSF69279">
    <property type="entry name" value="Phage tail proteins"/>
    <property type="match status" value="1"/>
</dbReference>
<gene>
    <name evidence="1" type="ORF">CRM76_01340</name>
</gene>
<protein>
    <recommendedName>
        <fullName evidence="3">DNA breaking-rejoining protein</fullName>
    </recommendedName>
</protein>
<evidence type="ECO:0000313" key="1">
    <source>
        <dbReference type="EMBL" id="PEH74229.1"/>
    </source>
</evidence>
<dbReference type="AlphaFoldDB" id="A0A2A7U7E7"/>
<dbReference type="EMBL" id="PDDV01000007">
    <property type="protein sequence ID" value="PEH74229.1"/>
    <property type="molecule type" value="Genomic_DNA"/>
</dbReference>
<dbReference type="Proteomes" id="UP000219788">
    <property type="component" value="Unassembled WGS sequence"/>
</dbReference>
<organism evidence="1 2">
    <name type="scientific">Edwardsiella tarda</name>
    <dbReference type="NCBI Taxonomy" id="636"/>
    <lineage>
        <taxon>Bacteria</taxon>
        <taxon>Pseudomonadati</taxon>
        <taxon>Pseudomonadota</taxon>
        <taxon>Gammaproteobacteria</taxon>
        <taxon>Enterobacterales</taxon>
        <taxon>Hafniaceae</taxon>
        <taxon>Edwardsiella</taxon>
    </lineage>
</organism>
<reference evidence="2" key="1">
    <citation type="submission" date="2017-09" db="EMBL/GenBank/DDBJ databases">
        <title>FDA dAtabase for Regulatory Grade micrObial Sequences (FDA-ARGOS): Supporting development and validation of Infectious Disease Dx tests.</title>
        <authorList>
            <person name="Goldberg B."/>
            <person name="Campos J."/>
            <person name="Tallon L."/>
            <person name="Sadzewicz L."/>
            <person name="Ott S."/>
            <person name="Zhao X."/>
            <person name="Nagaraj S."/>
            <person name="Vavikolanu K."/>
            <person name="Aluvathingal J."/>
            <person name="Nadendla S."/>
            <person name="Geyer C."/>
            <person name="Sichtig H."/>
        </authorList>
    </citation>
    <scope>NUCLEOTIDE SEQUENCE [LARGE SCALE GENOMIC DNA]</scope>
    <source>
        <strain evidence="2">FDAARGOS_370</strain>
    </source>
</reference>
<evidence type="ECO:0008006" key="3">
    <source>
        <dbReference type="Google" id="ProtNLM"/>
    </source>
</evidence>
<dbReference type="OrthoDB" id="6455957at2"/>
<dbReference type="Gene3D" id="2.40.10.210">
    <property type="entry name" value="Phage tail proteins (gpFII-like)"/>
    <property type="match status" value="1"/>
</dbReference>
<dbReference type="STRING" id="636.AAW15_07785"/>
<proteinExistence type="predicted"/>
<evidence type="ECO:0000313" key="2">
    <source>
        <dbReference type="Proteomes" id="UP000219788"/>
    </source>
</evidence>
<dbReference type="Pfam" id="PF13856">
    <property type="entry name" value="Gifsy-2"/>
    <property type="match status" value="1"/>
</dbReference>
<comment type="caution">
    <text evidence="1">The sequence shown here is derived from an EMBL/GenBank/DDBJ whole genome shotgun (WGS) entry which is preliminary data.</text>
</comment>
<accession>A0A2A7U7E7</accession>
<dbReference type="RefSeq" id="WP_098142599.1">
    <property type="nucleotide sequence ID" value="NZ_PDDV01000007.1"/>
</dbReference>
<name>A0A2A7U7E7_EDWTA</name>